<feature type="compositionally biased region" description="Low complexity" evidence="1">
    <location>
        <begin position="216"/>
        <end position="227"/>
    </location>
</feature>
<sequence length="369" mass="42108">MICSAIRGLGSSSTPDPPNDEERGNNPEIDIKKPESTWSDLGYNDIYILALNLLGRCQLIIYQLLVAEERKITATLPQKRAEEQKATSSLIPVTEEERTYLVKGFVLEKAIADLLLEQRVYFIHFPSVYCYDKNHIICRIGEGHMYHQVTTIHPNPPGLQVVFDIEGVEYCFDYAGVLWSKLGSNWLIETTYPELHSALSRVVEYIEASNLHIDPGPSYGSPSGGPSQSTVSQSEMHSMSTNTSEEESLRPLGPNPDQLEIDEWINHMKQYRALRAKEGIRLAPIRCPVLTCGKIQRRPQALRVSKHTKKRSLMFTLPLYRRQAHLYFHFSINRIGVIMVALSHLKPRQTRTDTLRLVLLHRDQTKYDP</sequence>
<dbReference type="AlphaFoldDB" id="A0A8H7I263"/>
<reference evidence="2" key="1">
    <citation type="submission" date="2020-09" db="EMBL/GenBank/DDBJ databases">
        <title>Comparative genome analyses of four rice-infecting Rhizoctonia solani isolates reveal extensive enrichment of homogalacturonan modification genes.</title>
        <authorList>
            <person name="Lee D.-Y."/>
            <person name="Jeon J."/>
            <person name="Kim K.-T."/>
            <person name="Cheong K."/>
            <person name="Song H."/>
            <person name="Choi G."/>
            <person name="Ko J."/>
            <person name="Opiyo S.O."/>
            <person name="Zuo S."/>
            <person name="Madhav S."/>
            <person name="Lee Y.-H."/>
            <person name="Wang G.-L."/>
        </authorList>
    </citation>
    <scope>NUCLEOTIDE SEQUENCE</scope>
    <source>
        <strain evidence="2">AG1-IA B2</strain>
    </source>
</reference>
<comment type="caution">
    <text evidence="2">The sequence shown here is derived from an EMBL/GenBank/DDBJ whole genome shotgun (WGS) entry which is preliminary data.</text>
</comment>
<dbReference type="Proteomes" id="UP000614334">
    <property type="component" value="Unassembled WGS sequence"/>
</dbReference>
<feature type="region of interest" description="Disordered" evidence="1">
    <location>
        <begin position="1"/>
        <end position="31"/>
    </location>
</feature>
<feature type="compositionally biased region" description="Basic and acidic residues" evidence="1">
    <location>
        <begin position="20"/>
        <end position="31"/>
    </location>
</feature>
<evidence type="ECO:0000313" key="2">
    <source>
        <dbReference type="EMBL" id="KAF8749112.1"/>
    </source>
</evidence>
<name>A0A8H7I263_9AGAM</name>
<proteinExistence type="predicted"/>
<protein>
    <submittedName>
        <fullName evidence="2">Uncharacterized protein</fullName>
    </submittedName>
</protein>
<accession>A0A8H7I263</accession>
<evidence type="ECO:0000256" key="1">
    <source>
        <dbReference type="SAM" id="MobiDB-lite"/>
    </source>
</evidence>
<organism evidence="2 3">
    <name type="scientific">Rhizoctonia solani</name>
    <dbReference type="NCBI Taxonomy" id="456999"/>
    <lineage>
        <taxon>Eukaryota</taxon>
        <taxon>Fungi</taxon>
        <taxon>Dikarya</taxon>
        <taxon>Basidiomycota</taxon>
        <taxon>Agaricomycotina</taxon>
        <taxon>Agaricomycetes</taxon>
        <taxon>Cantharellales</taxon>
        <taxon>Ceratobasidiaceae</taxon>
        <taxon>Rhizoctonia</taxon>
    </lineage>
</organism>
<evidence type="ECO:0000313" key="3">
    <source>
        <dbReference type="Proteomes" id="UP000614334"/>
    </source>
</evidence>
<dbReference type="EMBL" id="JACYCF010000030">
    <property type="protein sequence ID" value="KAF8749112.1"/>
    <property type="molecule type" value="Genomic_DNA"/>
</dbReference>
<feature type="region of interest" description="Disordered" evidence="1">
    <location>
        <begin position="216"/>
        <end position="255"/>
    </location>
</feature>
<feature type="compositionally biased region" description="Polar residues" evidence="1">
    <location>
        <begin position="228"/>
        <end position="243"/>
    </location>
</feature>
<gene>
    <name evidence="2" type="ORF">RHS01_10309</name>
</gene>